<dbReference type="GO" id="GO:0004497">
    <property type="term" value="F:monooxygenase activity"/>
    <property type="evidence" value="ECO:0007669"/>
    <property type="project" value="UniProtKB-ARBA"/>
</dbReference>
<dbReference type="STRING" id="1017273.SAMN05443094_101290"/>
<dbReference type="GO" id="GO:0042128">
    <property type="term" value="P:nitrate assimilation"/>
    <property type="evidence" value="ECO:0007669"/>
    <property type="project" value="UniProtKB-KW"/>
</dbReference>
<dbReference type="Gene3D" id="2.102.10.10">
    <property type="entry name" value="Rieske [2Fe-2S] iron-sulphur domain"/>
    <property type="match status" value="1"/>
</dbReference>
<feature type="domain" description="Rieske" evidence="7">
    <location>
        <begin position="4"/>
        <end position="100"/>
    </location>
</feature>
<evidence type="ECO:0000259" key="7">
    <source>
        <dbReference type="PROSITE" id="PS51296"/>
    </source>
</evidence>
<dbReference type="Proteomes" id="UP000215545">
    <property type="component" value="Unassembled WGS sequence"/>
</dbReference>
<dbReference type="EMBL" id="FTLX01000001">
    <property type="protein sequence ID" value="SIP96177.1"/>
    <property type="molecule type" value="Genomic_DNA"/>
</dbReference>
<evidence type="ECO:0000256" key="6">
    <source>
        <dbReference type="ARBA" id="ARBA00023063"/>
    </source>
</evidence>
<dbReference type="NCBIfam" id="TIGR02378">
    <property type="entry name" value="nirD_assim_sml"/>
    <property type="match status" value="1"/>
</dbReference>
<dbReference type="Proteomes" id="UP000186385">
    <property type="component" value="Unassembled WGS sequence"/>
</dbReference>
<dbReference type="PROSITE" id="PS51296">
    <property type="entry name" value="RIESKE"/>
    <property type="match status" value="1"/>
</dbReference>
<dbReference type="RefSeq" id="WP_045849526.1">
    <property type="nucleotide sequence ID" value="NZ_FTLX01000001.1"/>
</dbReference>
<evidence type="ECO:0000313" key="9">
    <source>
        <dbReference type="EMBL" id="SIP96177.1"/>
    </source>
</evidence>
<dbReference type="GO" id="GO:0016705">
    <property type="term" value="F:oxidoreductase activity, acting on paired donors, with incorporation or reduction of molecular oxygen"/>
    <property type="evidence" value="ECO:0007669"/>
    <property type="project" value="UniProtKB-ARBA"/>
</dbReference>
<sequence length="102" mass="10881">MSEKALVGSIDEFPVQLGKEVTAGGRTLAVFRLTDGTFRAVTNACPHKQGPLAAGMVSGHHVFCPLHDRKINLDTGAVEAPDTGCTDTFDVVIQENQVYVIV</sequence>
<proteinExistence type="predicted"/>
<keyword evidence="2" id="KW-0479">Metal-binding</keyword>
<dbReference type="OrthoDB" id="593800at2"/>
<evidence type="ECO:0000313" key="11">
    <source>
        <dbReference type="Proteomes" id="UP000215545"/>
    </source>
</evidence>
<evidence type="ECO:0000256" key="4">
    <source>
        <dbReference type="ARBA" id="ARBA00023004"/>
    </source>
</evidence>
<evidence type="ECO:0000256" key="5">
    <source>
        <dbReference type="ARBA" id="ARBA00023014"/>
    </source>
</evidence>
<dbReference type="InterPro" id="IPR036922">
    <property type="entry name" value="Rieske_2Fe-2S_sf"/>
</dbReference>
<keyword evidence="1" id="KW-0001">2Fe-2S</keyword>
<keyword evidence="6" id="KW-0534">Nitrate assimilation</keyword>
<organism evidence="9 10">
    <name type="scientific">Domibacillus enclensis</name>
    <dbReference type="NCBI Taxonomy" id="1017273"/>
    <lineage>
        <taxon>Bacteria</taxon>
        <taxon>Bacillati</taxon>
        <taxon>Bacillota</taxon>
        <taxon>Bacilli</taxon>
        <taxon>Bacillales</taxon>
        <taxon>Bacillaceae</taxon>
        <taxon>Domibacillus</taxon>
    </lineage>
</organism>
<gene>
    <name evidence="8" type="ORF">B1B05_01375</name>
    <name evidence="9" type="ORF">SAMN05443094_101290</name>
</gene>
<keyword evidence="11" id="KW-1185">Reference proteome</keyword>
<reference evidence="9 10" key="1">
    <citation type="submission" date="2017-01" db="EMBL/GenBank/DDBJ databases">
        <authorList>
            <person name="Mah S.A."/>
            <person name="Swanson W.J."/>
            <person name="Moy G.W."/>
            <person name="Vacquier V.D."/>
        </authorList>
    </citation>
    <scope>NUCLEOTIDE SEQUENCE [LARGE SCALE GENOMIC DNA]</scope>
    <source>
        <strain evidence="9 10">NIO-1016</strain>
    </source>
</reference>
<dbReference type="GO" id="GO:0008942">
    <property type="term" value="F:nitrite reductase [NAD(P)H] activity"/>
    <property type="evidence" value="ECO:0007669"/>
    <property type="project" value="InterPro"/>
</dbReference>
<dbReference type="AlphaFoldDB" id="A0A1N6NVV6"/>
<keyword evidence="5" id="KW-0411">Iron-sulfur</keyword>
<evidence type="ECO:0000256" key="2">
    <source>
        <dbReference type="ARBA" id="ARBA00022723"/>
    </source>
</evidence>
<dbReference type="EMBL" id="MWSK01000001">
    <property type="protein sequence ID" value="OXS80159.1"/>
    <property type="molecule type" value="Genomic_DNA"/>
</dbReference>
<keyword evidence="3" id="KW-0560">Oxidoreductase</keyword>
<evidence type="ECO:0000313" key="8">
    <source>
        <dbReference type="EMBL" id="OXS80159.1"/>
    </source>
</evidence>
<dbReference type="GO" id="GO:0051537">
    <property type="term" value="F:2 iron, 2 sulfur cluster binding"/>
    <property type="evidence" value="ECO:0007669"/>
    <property type="project" value="UniProtKB-KW"/>
</dbReference>
<dbReference type="PANTHER" id="PTHR21496:SF23">
    <property type="entry name" value="3-PHENYLPROPIONATE_CINNAMIC ACID DIOXYGENASE FERREDOXIN SUBUNIT"/>
    <property type="match status" value="1"/>
</dbReference>
<dbReference type="InterPro" id="IPR017941">
    <property type="entry name" value="Rieske_2Fe-2S"/>
</dbReference>
<protein>
    <submittedName>
        <fullName evidence="8 9">Nitrite reductase (NAD(P)H) small subunit</fullName>
    </submittedName>
</protein>
<dbReference type="InterPro" id="IPR012748">
    <property type="entry name" value="Rieske-like_NirD"/>
</dbReference>
<dbReference type="Pfam" id="PF00355">
    <property type="entry name" value="Rieske"/>
    <property type="match status" value="1"/>
</dbReference>
<evidence type="ECO:0000313" key="10">
    <source>
        <dbReference type="Proteomes" id="UP000186385"/>
    </source>
</evidence>
<reference evidence="11" key="2">
    <citation type="submission" date="2017-03" db="EMBL/GenBank/DDBJ databases">
        <title>Bacillus sp. V-88(T) DSM27956, whole genome shotgun sequencing project.</title>
        <authorList>
            <person name="Dastager S.G."/>
            <person name="Neurgaonkar P.S."/>
            <person name="Dharne M.S."/>
        </authorList>
    </citation>
    <scope>NUCLEOTIDE SEQUENCE [LARGE SCALE GENOMIC DNA]</scope>
    <source>
        <strain evidence="11">DSM 25145</strain>
    </source>
</reference>
<evidence type="ECO:0000256" key="1">
    <source>
        <dbReference type="ARBA" id="ARBA00022714"/>
    </source>
</evidence>
<accession>A0A1N6NVV6</accession>
<keyword evidence="4" id="KW-0408">Iron</keyword>
<dbReference type="SUPFAM" id="SSF50022">
    <property type="entry name" value="ISP domain"/>
    <property type="match status" value="1"/>
</dbReference>
<evidence type="ECO:0000256" key="3">
    <source>
        <dbReference type="ARBA" id="ARBA00023002"/>
    </source>
</evidence>
<name>A0A1N6NVV6_9BACI</name>
<dbReference type="GO" id="GO:0046872">
    <property type="term" value="F:metal ion binding"/>
    <property type="evidence" value="ECO:0007669"/>
    <property type="project" value="UniProtKB-KW"/>
</dbReference>
<reference evidence="8" key="3">
    <citation type="submission" date="2017-03" db="EMBL/GenBank/DDBJ databases">
        <authorList>
            <person name="Dastager S.G."/>
            <person name="Neurgaonkar P.S."/>
            <person name="Dharne M.S."/>
        </authorList>
    </citation>
    <scope>NUCLEOTIDE SEQUENCE</scope>
    <source>
        <strain evidence="8">DSM 25145</strain>
    </source>
</reference>
<dbReference type="PANTHER" id="PTHR21496">
    <property type="entry name" value="FERREDOXIN-RELATED"/>
    <property type="match status" value="1"/>
</dbReference>